<feature type="transmembrane region" description="Helical" evidence="1">
    <location>
        <begin position="67"/>
        <end position="88"/>
    </location>
</feature>
<dbReference type="InterPro" id="IPR015943">
    <property type="entry name" value="WD40/YVTN_repeat-like_dom_sf"/>
</dbReference>
<keyword evidence="1" id="KW-0812">Transmembrane</keyword>
<name>A0ABU6C7L0_9ACTN</name>
<dbReference type="EMBL" id="JAOZYB010000059">
    <property type="protein sequence ID" value="MEB3960697.1"/>
    <property type="molecule type" value="Genomic_DNA"/>
</dbReference>
<evidence type="ECO:0000259" key="2">
    <source>
        <dbReference type="Pfam" id="PF13360"/>
    </source>
</evidence>
<organism evidence="3 4">
    <name type="scientific">Streptomyces kunmingensis</name>
    <dbReference type="NCBI Taxonomy" id="68225"/>
    <lineage>
        <taxon>Bacteria</taxon>
        <taxon>Bacillati</taxon>
        <taxon>Actinomycetota</taxon>
        <taxon>Actinomycetes</taxon>
        <taxon>Kitasatosporales</taxon>
        <taxon>Streptomycetaceae</taxon>
        <taxon>Streptomyces</taxon>
    </lineage>
</organism>
<feature type="domain" description="Pyrrolo-quinoline quinone repeat" evidence="2">
    <location>
        <begin position="156"/>
        <end position="273"/>
    </location>
</feature>
<keyword evidence="4" id="KW-1185">Reference proteome</keyword>
<dbReference type="InterPro" id="IPR011047">
    <property type="entry name" value="Quinoprotein_ADH-like_sf"/>
</dbReference>
<comment type="caution">
    <text evidence="3">The sequence shown here is derived from an EMBL/GenBank/DDBJ whole genome shotgun (WGS) entry which is preliminary data.</text>
</comment>
<feature type="transmembrane region" description="Helical" evidence="1">
    <location>
        <begin position="100"/>
        <end position="119"/>
    </location>
</feature>
<keyword evidence="1" id="KW-0472">Membrane</keyword>
<dbReference type="InterPro" id="IPR002372">
    <property type="entry name" value="PQQ_rpt_dom"/>
</dbReference>
<protein>
    <submittedName>
        <fullName evidence="3">PQQ-like beta-propeller repeat protein</fullName>
    </submittedName>
</protein>
<proteinExistence type="predicted"/>
<dbReference type="RefSeq" id="WP_324767834.1">
    <property type="nucleotide sequence ID" value="NZ_BAAATS010000028.1"/>
</dbReference>
<evidence type="ECO:0000256" key="1">
    <source>
        <dbReference type="SAM" id="Phobius"/>
    </source>
</evidence>
<accession>A0ABU6C7L0</accession>
<dbReference type="Proteomes" id="UP001352223">
    <property type="component" value="Unassembled WGS sequence"/>
</dbReference>
<evidence type="ECO:0000313" key="3">
    <source>
        <dbReference type="EMBL" id="MEB3960697.1"/>
    </source>
</evidence>
<evidence type="ECO:0000313" key="4">
    <source>
        <dbReference type="Proteomes" id="UP001352223"/>
    </source>
</evidence>
<feature type="transmembrane region" description="Helical" evidence="1">
    <location>
        <begin position="24"/>
        <end position="47"/>
    </location>
</feature>
<dbReference type="Pfam" id="PF13360">
    <property type="entry name" value="PQQ_2"/>
    <property type="match status" value="1"/>
</dbReference>
<sequence>MVQNGSGGVMVEDSRPARTARGAVWGRALLVVAAALVAGLALVFHYFGWTSIPGNACGGRYSPCPDGTAPTILLAFLCTFVGLGLVGWRVARLTELRPGKALPAVLVVTGAVLALWPGWQAYAWMRGPVVDRAWVAPVDRPGSVKGVGDWVLDGAVVRARSDGLTSYGLADGRERWSLDAPVRGSACAMSDTVTDGVGVIAFGREDAPCDTVWGIDTASGRKLWERRIKADATFGRPTDGRLAVDSGIAVALEDTAVRGYALRAGDPRWTLDLGEGCAPVVASAAAGRTRMVVQCMDDAGSAFRSLQLVSLDSATGKHVRRTALPAESHWETAMVVSARPFSLWLKEKDDRGTDAVLSFDEQDRLRGSVKVSGRQEDLSLIPYPEQGFDARPALRAAVVGDVLVTAAMKPGEVDPGAVSGYALDGGRRLWHTGANGPVTALTRLPENRLAVLAGGRIHTLDPRTGHLAEGPLIREGADDVAVAAQLVRGPDDGWVLVNPEGTGVTPPLLGFGN</sequence>
<dbReference type="SUPFAM" id="SSF50998">
    <property type="entry name" value="Quinoprotein alcohol dehydrogenase-like"/>
    <property type="match status" value="1"/>
</dbReference>
<reference evidence="3 4" key="1">
    <citation type="submission" date="2022-10" db="EMBL/GenBank/DDBJ databases">
        <authorList>
            <person name="Xie J."/>
            <person name="Shen N."/>
        </authorList>
    </citation>
    <scope>NUCLEOTIDE SEQUENCE [LARGE SCALE GENOMIC DNA]</scope>
    <source>
        <strain evidence="3 4">DSM 41681</strain>
    </source>
</reference>
<dbReference type="Gene3D" id="2.130.10.10">
    <property type="entry name" value="YVTN repeat-like/Quinoprotein amine dehydrogenase"/>
    <property type="match status" value="1"/>
</dbReference>
<keyword evidence="1" id="KW-1133">Transmembrane helix</keyword>
<gene>
    <name evidence="3" type="ORF">OKJ48_10655</name>
</gene>